<feature type="domain" description="Ig-like" evidence="5">
    <location>
        <begin position="25"/>
        <end position="123"/>
    </location>
</feature>
<feature type="chain" id="PRO_5041950756" description="Ig-like domain-containing protein" evidence="4">
    <location>
        <begin position="19"/>
        <end position="368"/>
    </location>
</feature>
<proteinExistence type="predicted"/>
<keyword evidence="1 4" id="KW-0732">Signal</keyword>
<accession>A0AAE0WAY8</accession>
<dbReference type="Gene3D" id="2.60.40.10">
    <property type="entry name" value="Immunoglobulins"/>
    <property type="match status" value="2"/>
</dbReference>
<name>A0AAE0WAY8_9BIVA</name>
<dbReference type="SUPFAM" id="SSF48726">
    <property type="entry name" value="Immunoglobulin"/>
    <property type="match status" value="3"/>
</dbReference>
<feature type="signal peptide" evidence="4">
    <location>
        <begin position="1"/>
        <end position="18"/>
    </location>
</feature>
<dbReference type="PANTHER" id="PTHR45080:SF8">
    <property type="entry name" value="IG-LIKE DOMAIN-CONTAINING PROTEIN"/>
    <property type="match status" value="1"/>
</dbReference>
<reference evidence="6" key="2">
    <citation type="journal article" date="2021" name="Genome Biol. Evol.">
        <title>Developing a high-quality reference genome for a parasitic bivalve with doubly uniparental inheritance (Bivalvia: Unionida).</title>
        <authorList>
            <person name="Smith C.H."/>
        </authorList>
    </citation>
    <scope>NUCLEOTIDE SEQUENCE</scope>
    <source>
        <strain evidence="6">CHS0354</strain>
        <tissue evidence="6">Mantle</tissue>
    </source>
</reference>
<keyword evidence="2" id="KW-1015">Disulfide bond</keyword>
<evidence type="ECO:0000256" key="3">
    <source>
        <dbReference type="ARBA" id="ARBA00023319"/>
    </source>
</evidence>
<protein>
    <recommendedName>
        <fullName evidence="5">Ig-like domain-containing protein</fullName>
    </recommendedName>
</protein>
<dbReference type="GO" id="GO:0005886">
    <property type="term" value="C:plasma membrane"/>
    <property type="evidence" value="ECO:0007669"/>
    <property type="project" value="TreeGrafter"/>
</dbReference>
<evidence type="ECO:0000256" key="2">
    <source>
        <dbReference type="ARBA" id="ARBA00023157"/>
    </source>
</evidence>
<dbReference type="EMBL" id="JAEAOA010002356">
    <property type="protein sequence ID" value="KAK3608623.1"/>
    <property type="molecule type" value="Genomic_DNA"/>
</dbReference>
<keyword evidence="3" id="KW-0393">Immunoglobulin domain</keyword>
<dbReference type="Proteomes" id="UP001195483">
    <property type="component" value="Unassembled WGS sequence"/>
</dbReference>
<comment type="caution">
    <text evidence="6">The sequence shown here is derived from an EMBL/GenBank/DDBJ whole genome shotgun (WGS) entry which is preliminary data.</text>
</comment>
<sequence length="368" mass="41910">MNCFLFFVILSYLVFSFGDELVIRPPFKQYWVIKGSTLKLTCINNGTQASQEHSLSFWKSNTQIMTGSGVSVNIYAFPDPQDWTRTIRILTISKSDVQFSDGGPWKCILGQNISNLQEEADIEVRVLEFQYEEYYLPDIPPEKKKLIIHCNASGVNPTDTSYSFTTEWLKVSESTEQVLRNSSKYTIFTVNSTLEIAKPVREDAGEYRCVLVFDKESCQKVRSGPFYVKAVPKIETHDKDKNMILGETLELRCTASGFPKPSITWMKDGTALNQTERIHPKEDKLVIYNLRFDDEGNYQCVASHFEFGVTNSVTIHITVKGITAARSGGRDCMQCCHLTYLLFLLWLLQCGLYAGRNYNSSWVEVAMT</sequence>
<dbReference type="PANTHER" id="PTHR45080">
    <property type="entry name" value="CONTACTIN 5"/>
    <property type="match status" value="1"/>
</dbReference>
<dbReference type="PROSITE" id="PS50835">
    <property type="entry name" value="IG_LIKE"/>
    <property type="match status" value="3"/>
</dbReference>
<keyword evidence="7" id="KW-1185">Reference proteome</keyword>
<reference evidence="6" key="3">
    <citation type="submission" date="2023-05" db="EMBL/GenBank/DDBJ databases">
        <authorList>
            <person name="Smith C.H."/>
        </authorList>
    </citation>
    <scope>NUCLEOTIDE SEQUENCE</scope>
    <source>
        <strain evidence="6">CHS0354</strain>
        <tissue evidence="6">Mantle</tissue>
    </source>
</reference>
<organism evidence="6 7">
    <name type="scientific">Potamilus streckersoni</name>
    <dbReference type="NCBI Taxonomy" id="2493646"/>
    <lineage>
        <taxon>Eukaryota</taxon>
        <taxon>Metazoa</taxon>
        <taxon>Spiralia</taxon>
        <taxon>Lophotrochozoa</taxon>
        <taxon>Mollusca</taxon>
        <taxon>Bivalvia</taxon>
        <taxon>Autobranchia</taxon>
        <taxon>Heteroconchia</taxon>
        <taxon>Palaeoheterodonta</taxon>
        <taxon>Unionida</taxon>
        <taxon>Unionoidea</taxon>
        <taxon>Unionidae</taxon>
        <taxon>Ambleminae</taxon>
        <taxon>Lampsilini</taxon>
        <taxon>Potamilus</taxon>
    </lineage>
</organism>
<dbReference type="Pfam" id="PF13927">
    <property type="entry name" value="Ig_3"/>
    <property type="match status" value="1"/>
</dbReference>
<reference evidence="6" key="1">
    <citation type="journal article" date="2021" name="Genome Biol. Evol.">
        <title>A High-Quality Reference Genome for a Parasitic Bivalve with Doubly Uniparental Inheritance (Bivalvia: Unionida).</title>
        <authorList>
            <person name="Smith C.H."/>
        </authorList>
    </citation>
    <scope>NUCLEOTIDE SEQUENCE</scope>
    <source>
        <strain evidence="6">CHS0354</strain>
    </source>
</reference>
<feature type="domain" description="Ig-like" evidence="5">
    <location>
        <begin position="148"/>
        <end position="209"/>
    </location>
</feature>
<dbReference type="InterPro" id="IPR050958">
    <property type="entry name" value="Cell_Adh-Cytoskel_Orgn"/>
</dbReference>
<evidence type="ECO:0000256" key="4">
    <source>
        <dbReference type="SAM" id="SignalP"/>
    </source>
</evidence>
<dbReference type="GO" id="GO:0007156">
    <property type="term" value="P:homophilic cell adhesion via plasma membrane adhesion molecules"/>
    <property type="evidence" value="ECO:0007669"/>
    <property type="project" value="TreeGrafter"/>
</dbReference>
<dbReference type="SMART" id="SM00408">
    <property type="entry name" value="IGc2"/>
    <property type="match status" value="2"/>
</dbReference>
<feature type="domain" description="Ig-like" evidence="5">
    <location>
        <begin position="232"/>
        <end position="316"/>
    </location>
</feature>
<evidence type="ECO:0000313" key="7">
    <source>
        <dbReference type="Proteomes" id="UP001195483"/>
    </source>
</evidence>
<dbReference type="InterPro" id="IPR003599">
    <property type="entry name" value="Ig_sub"/>
</dbReference>
<gene>
    <name evidence="6" type="ORF">CHS0354_042621</name>
</gene>
<dbReference type="InterPro" id="IPR013783">
    <property type="entry name" value="Ig-like_fold"/>
</dbReference>
<evidence type="ECO:0000259" key="5">
    <source>
        <dbReference type="PROSITE" id="PS50835"/>
    </source>
</evidence>
<dbReference type="AlphaFoldDB" id="A0AAE0WAY8"/>
<dbReference type="InterPro" id="IPR036179">
    <property type="entry name" value="Ig-like_dom_sf"/>
</dbReference>
<evidence type="ECO:0000256" key="1">
    <source>
        <dbReference type="ARBA" id="ARBA00022729"/>
    </source>
</evidence>
<evidence type="ECO:0000313" key="6">
    <source>
        <dbReference type="EMBL" id="KAK3608623.1"/>
    </source>
</evidence>
<dbReference type="SMART" id="SM00409">
    <property type="entry name" value="IG"/>
    <property type="match status" value="3"/>
</dbReference>
<dbReference type="InterPro" id="IPR007110">
    <property type="entry name" value="Ig-like_dom"/>
</dbReference>
<dbReference type="InterPro" id="IPR003598">
    <property type="entry name" value="Ig_sub2"/>
</dbReference>
<dbReference type="FunFam" id="2.60.40.10:FF:000032">
    <property type="entry name" value="palladin isoform X1"/>
    <property type="match status" value="1"/>
</dbReference>